<dbReference type="InterPro" id="IPR038765">
    <property type="entry name" value="Papain-like_cys_pep_sf"/>
</dbReference>
<dbReference type="CDD" id="cd17039">
    <property type="entry name" value="Ubl_ubiquitin_like"/>
    <property type="match status" value="1"/>
</dbReference>
<evidence type="ECO:0000256" key="1">
    <source>
        <dbReference type="SAM" id="MobiDB-lite"/>
    </source>
</evidence>
<feature type="domain" description="USP" evidence="2">
    <location>
        <begin position="82"/>
        <end position="388"/>
    </location>
</feature>
<evidence type="ECO:0000313" key="4">
    <source>
        <dbReference type="Proteomes" id="UP001515480"/>
    </source>
</evidence>
<dbReference type="InterPro" id="IPR018200">
    <property type="entry name" value="USP_CS"/>
</dbReference>
<dbReference type="PANTHER" id="PTHR24006">
    <property type="entry name" value="UBIQUITIN CARBOXYL-TERMINAL HYDROLASE"/>
    <property type="match status" value="1"/>
</dbReference>
<reference evidence="3 4" key="1">
    <citation type="journal article" date="2024" name="Science">
        <title>Giant polyketide synthase enzymes in the biosynthesis of giant marine polyether toxins.</title>
        <authorList>
            <person name="Fallon T.R."/>
            <person name="Shende V.V."/>
            <person name="Wierzbicki I.H."/>
            <person name="Pendleton A.L."/>
            <person name="Watervoot N.F."/>
            <person name="Auber R.P."/>
            <person name="Gonzalez D.J."/>
            <person name="Wisecaver J.H."/>
            <person name="Moore B.S."/>
        </authorList>
    </citation>
    <scope>NUCLEOTIDE SEQUENCE [LARGE SCALE GENOMIC DNA]</scope>
    <source>
        <strain evidence="3 4">12B1</strain>
    </source>
</reference>
<keyword evidence="4" id="KW-1185">Reference proteome</keyword>
<dbReference type="GO" id="GO:0005634">
    <property type="term" value="C:nucleus"/>
    <property type="evidence" value="ECO:0007669"/>
    <property type="project" value="TreeGrafter"/>
</dbReference>
<name>A0AB34JZV7_PRYPA</name>
<sequence>MPLDTPAHRHERTGSPPRGTCRAPLRPQGDQDFPAACAKSFDASLARAVQSRAALDAAHADAKKRQLSPKWYEARPAEQRYAGLANEGSTCYLNSLLQALFVCAEVRREVHRFRFGGEETHGPRDMCVPLQLSRLFARLERSSRLELSTRELISSFGWSKADAFRQHDVQELCRVLFSALGKFGVPLEARLFEGASRSVLRCLECGRESARVETWTDIQLGVDASSELEQALRELVRPETLEGENAWFCEGCAARVAALKEARLERLPPLLMIMLNRFTFDLSTMRRKKLNHRVGVPMELDMAPYCRQESEGEMWYDCVGLLLHSGSAQGGHYTALLRPDSHAKWHLFNDSRVSEASASTLDEAQGEGEVGSAGPSGNNAYLLIYRRRSGEGGAVSETEAEEGVAHEVCEEVDGEEEEARRLRELEEHAECVAELTVLPAHDVEQSVLLKVHADMPIAALPRMAFDALPRPLDAATPLPAAPSPLPAAPDPPSGRVVADGFELRLRRWDHARAMAEEPIPLWADRPSGGAAPVTAVAAAMAAGAAVGVAAAAGKAAEQAAAEGVAAAAAAEQAAVAAALEEYPSVRSLLLAPRGAVLLEARPEGMAWPAASKEDLYVRMRRWKRREGQCAEGGGGTGGDGGAAGGCDVGEVGPAAMVCVPEGLLPAASLSQLRHAVGLWCGVWPPYQRLVRIGGKKAEVLGHDGGDAGVDESAWSIGQLRLHATDEILVEQVESAEAPSELAQLHEAKRSRILLCYNALGSREMDQPIQADTRETVGSLKARIAALLGEAPAALRLRKGERGAHLKDEDSTLLGDGGAGLCDGGVVYVEEGTPLRAGEVVLRYYKTAPVGCDEGQAGEFGGASTQAEGGDCSRMGADPLAVKVQGEAMGSLVVSETLKILQLKQLIGQAHTWGEPSEESHFDHTRLRLYKRSGARTGAVLRDHRNVRASLSGGFDDKEVAVQLLSQGEQLGEEGLLVRWQLVEPSGVASQY</sequence>
<proteinExistence type="predicted"/>
<dbReference type="PROSITE" id="PS50235">
    <property type="entry name" value="USP_3"/>
    <property type="match status" value="1"/>
</dbReference>
<dbReference type="Gene3D" id="3.90.70.10">
    <property type="entry name" value="Cysteine proteinases"/>
    <property type="match status" value="1"/>
</dbReference>
<dbReference type="Proteomes" id="UP001515480">
    <property type="component" value="Unassembled WGS sequence"/>
</dbReference>
<dbReference type="AlphaFoldDB" id="A0AB34JZV7"/>
<dbReference type="InterPro" id="IPR001394">
    <property type="entry name" value="Peptidase_C19_UCH"/>
</dbReference>
<dbReference type="GO" id="GO:0004843">
    <property type="term" value="F:cysteine-type deubiquitinase activity"/>
    <property type="evidence" value="ECO:0007669"/>
    <property type="project" value="InterPro"/>
</dbReference>
<accession>A0AB34JZV7</accession>
<dbReference type="SUPFAM" id="SSF54001">
    <property type="entry name" value="Cysteine proteinases"/>
    <property type="match status" value="1"/>
</dbReference>
<dbReference type="InterPro" id="IPR028889">
    <property type="entry name" value="USP"/>
</dbReference>
<dbReference type="EMBL" id="JBGBPQ010000002">
    <property type="protein sequence ID" value="KAL1527894.1"/>
    <property type="molecule type" value="Genomic_DNA"/>
</dbReference>
<evidence type="ECO:0000313" key="3">
    <source>
        <dbReference type="EMBL" id="KAL1527894.1"/>
    </source>
</evidence>
<dbReference type="Pfam" id="PF00443">
    <property type="entry name" value="UCH"/>
    <property type="match status" value="1"/>
</dbReference>
<dbReference type="GO" id="GO:0005829">
    <property type="term" value="C:cytosol"/>
    <property type="evidence" value="ECO:0007669"/>
    <property type="project" value="TreeGrafter"/>
</dbReference>
<dbReference type="GO" id="GO:0016579">
    <property type="term" value="P:protein deubiquitination"/>
    <property type="evidence" value="ECO:0007669"/>
    <property type="project" value="InterPro"/>
</dbReference>
<evidence type="ECO:0000259" key="2">
    <source>
        <dbReference type="PROSITE" id="PS50235"/>
    </source>
</evidence>
<dbReference type="InterPro" id="IPR050164">
    <property type="entry name" value="Peptidase_C19"/>
</dbReference>
<dbReference type="PANTHER" id="PTHR24006:SF702">
    <property type="entry name" value="UBIQUITIN CARBOXYL-TERMINAL HYDROLASE 47"/>
    <property type="match status" value="1"/>
</dbReference>
<protein>
    <recommendedName>
        <fullName evidence="2">USP domain-containing protein</fullName>
    </recommendedName>
</protein>
<gene>
    <name evidence="3" type="ORF">AB1Y20_009270</name>
</gene>
<feature type="region of interest" description="Disordered" evidence="1">
    <location>
        <begin position="1"/>
        <end position="28"/>
    </location>
</feature>
<organism evidence="3 4">
    <name type="scientific">Prymnesium parvum</name>
    <name type="common">Toxic golden alga</name>
    <dbReference type="NCBI Taxonomy" id="97485"/>
    <lineage>
        <taxon>Eukaryota</taxon>
        <taxon>Haptista</taxon>
        <taxon>Haptophyta</taxon>
        <taxon>Prymnesiophyceae</taxon>
        <taxon>Prymnesiales</taxon>
        <taxon>Prymnesiaceae</taxon>
        <taxon>Prymnesium</taxon>
    </lineage>
</organism>
<dbReference type="PROSITE" id="PS00972">
    <property type="entry name" value="USP_1"/>
    <property type="match status" value="1"/>
</dbReference>
<comment type="caution">
    <text evidence="3">The sequence shown here is derived from an EMBL/GenBank/DDBJ whole genome shotgun (WGS) entry which is preliminary data.</text>
</comment>